<keyword evidence="7" id="KW-1185">Reference proteome</keyword>
<evidence type="ECO:0000256" key="1">
    <source>
        <dbReference type="ARBA" id="ARBA00022679"/>
    </source>
</evidence>
<name>A0A4Z2G4U1_9TELE</name>
<dbReference type="GO" id="GO:0005524">
    <property type="term" value="F:ATP binding"/>
    <property type="evidence" value="ECO:0007669"/>
    <property type="project" value="UniProtKB-UniRule"/>
</dbReference>
<evidence type="ECO:0000259" key="5">
    <source>
        <dbReference type="Pfam" id="PF00179"/>
    </source>
</evidence>
<dbReference type="EMBL" id="SRLO01000720">
    <property type="protein sequence ID" value="TNN47903.1"/>
    <property type="molecule type" value="Genomic_DNA"/>
</dbReference>
<dbReference type="InterPro" id="IPR016135">
    <property type="entry name" value="UBQ-conjugating_enzyme/RWD"/>
</dbReference>
<keyword evidence="4" id="KW-0067">ATP-binding</keyword>
<comment type="similarity">
    <text evidence="4">Belongs to the ubiquitin-conjugating enzyme family.</text>
</comment>
<dbReference type="GO" id="GO:0016740">
    <property type="term" value="F:transferase activity"/>
    <property type="evidence" value="ECO:0007669"/>
    <property type="project" value="UniProtKB-KW"/>
</dbReference>
<protein>
    <submittedName>
        <fullName evidence="6">Ubiquitin-conjugating enzyme E2</fullName>
    </submittedName>
</protein>
<comment type="caution">
    <text evidence="6">The sequence shown here is derived from an EMBL/GenBank/DDBJ whole genome shotgun (WGS) entry which is preliminary data.</text>
</comment>
<dbReference type="AlphaFoldDB" id="A0A4Z2G4U1"/>
<evidence type="ECO:0000256" key="3">
    <source>
        <dbReference type="PROSITE-ProRule" id="PRU10133"/>
    </source>
</evidence>
<dbReference type="Gene3D" id="3.10.110.10">
    <property type="entry name" value="Ubiquitin Conjugating Enzyme"/>
    <property type="match status" value="1"/>
</dbReference>
<organism evidence="6 7">
    <name type="scientific">Liparis tanakae</name>
    <name type="common">Tanaka's snailfish</name>
    <dbReference type="NCBI Taxonomy" id="230148"/>
    <lineage>
        <taxon>Eukaryota</taxon>
        <taxon>Metazoa</taxon>
        <taxon>Chordata</taxon>
        <taxon>Craniata</taxon>
        <taxon>Vertebrata</taxon>
        <taxon>Euteleostomi</taxon>
        <taxon>Actinopterygii</taxon>
        <taxon>Neopterygii</taxon>
        <taxon>Teleostei</taxon>
        <taxon>Neoteleostei</taxon>
        <taxon>Acanthomorphata</taxon>
        <taxon>Eupercaria</taxon>
        <taxon>Perciformes</taxon>
        <taxon>Cottioidei</taxon>
        <taxon>Cottales</taxon>
        <taxon>Liparidae</taxon>
        <taxon>Liparis</taxon>
    </lineage>
</organism>
<feature type="domain" description="UBC core" evidence="5">
    <location>
        <begin position="11"/>
        <end position="46"/>
    </location>
</feature>
<dbReference type="PROSITE" id="PS00183">
    <property type="entry name" value="UBC_1"/>
    <property type="match status" value="1"/>
</dbReference>
<evidence type="ECO:0000256" key="2">
    <source>
        <dbReference type="ARBA" id="ARBA00022786"/>
    </source>
</evidence>
<evidence type="ECO:0000313" key="7">
    <source>
        <dbReference type="Proteomes" id="UP000314294"/>
    </source>
</evidence>
<dbReference type="Proteomes" id="UP000314294">
    <property type="component" value="Unassembled WGS sequence"/>
</dbReference>
<sequence>MVKPDVAPTLQVTFRTRIYHCNINSQGVICLDILKDNWSFTLRIENRILCAPLYAKEAEVTVKMTLTVSHCWSDSARPLVTQKPPGRRASSL</sequence>
<evidence type="ECO:0000256" key="4">
    <source>
        <dbReference type="RuleBase" id="RU362109"/>
    </source>
</evidence>
<gene>
    <name evidence="6" type="primary">Ubc2</name>
    <name evidence="6" type="ORF">EYF80_041904</name>
</gene>
<evidence type="ECO:0000313" key="6">
    <source>
        <dbReference type="EMBL" id="TNN47903.1"/>
    </source>
</evidence>
<keyword evidence="4" id="KW-0547">Nucleotide-binding</keyword>
<keyword evidence="2 4" id="KW-0833">Ubl conjugation pathway</keyword>
<keyword evidence="1" id="KW-0808">Transferase</keyword>
<dbReference type="SUPFAM" id="SSF54495">
    <property type="entry name" value="UBC-like"/>
    <property type="match status" value="1"/>
</dbReference>
<reference evidence="6 7" key="1">
    <citation type="submission" date="2019-03" db="EMBL/GenBank/DDBJ databases">
        <title>First draft genome of Liparis tanakae, snailfish: a comprehensive survey of snailfish specific genes.</title>
        <authorList>
            <person name="Kim W."/>
            <person name="Song I."/>
            <person name="Jeong J.-H."/>
            <person name="Kim D."/>
            <person name="Kim S."/>
            <person name="Ryu S."/>
            <person name="Song J.Y."/>
            <person name="Lee S.K."/>
        </authorList>
    </citation>
    <scope>NUCLEOTIDE SEQUENCE [LARGE SCALE GENOMIC DNA]</scope>
    <source>
        <tissue evidence="6">Muscle</tissue>
    </source>
</reference>
<dbReference type="PANTHER" id="PTHR24068">
    <property type="entry name" value="UBIQUITIN-CONJUGATING ENZYME E2"/>
    <property type="match status" value="1"/>
</dbReference>
<dbReference type="InterPro" id="IPR023313">
    <property type="entry name" value="UBQ-conjugating_AS"/>
</dbReference>
<feature type="active site" description="Glycyl thioester intermediate" evidence="3">
    <location>
        <position position="30"/>
    </location>
</feature>
<accession>A0A4Z2G4U1</accession>
<dbReference type="Pfam" id="PF00179">
    <property type="entry name" value="UQ_con"/>
    <property type="match status" value="1"/>
</dbReference>
<dbReference type="InterPro" id="IPR000608">
    <property type="entry name" value="UBC"/>
</dbReference>
<proteinExistence type="inferred from homology"/>